<keyword evidence="2" id="KW-1185">Reference proteome</keyword>
<gene>
    <name evidence="1" type="primary">LRIT1</name>
    <name evidence="1" type="ORF">GBF38_002311</name>
</gene>
<organism evidence="1 2">
    <name type="scientific">Nibea albiflora</name>
    <name type="common">Yellow drum</name>
    <name type="synonym">Corvina albiflora</name>
    <dbReference type="NCBI Taxonomy" id="240163"/>
    <lineage>
        <taxon>Eukaryota</taxon>
        <taxon>Metazoa</taxon>
        <taxon>Chordata</taxon>
        <taxon>Craniata</taxon>
        <taxon>Vertebrata</taxon>
        <taxon>Euteleostomi</taxon>
        <taxon>Actinopterygii</taxon>
        <taxon>Neopterygii</taxon>
        <taxon>Teleostei</taxon>
        <taxon>Neoteleostei</taxon>
        <taxon>Acanthomorphata</taxon>
        <taxon>Eupercaria</taxon>
        <taxon>Sciaenidae</taxon>
        <taxon>Nibea</taxon>
    </lineage>
</organism>
<evidence type="ECO:0000313" key="2">
    <source>
        <dbReference type="Proteomes" id="UP000805704"/>
    </source>
</evidence>
<dbReference type="EMBL" id="CM024797">
    <property type="protein sequence ID" value="KAG8000138.1"/>
    <property type="molecule type" value="Genomic_DNA"/>
</dbReference>
<sequence length="651" mass="70882">MFLILLLGLCVATGELVSPVSSCPSQCSCFYHNLSDGSKARSVICNDPDTSVVPVGFPVDTSKLRIEKTAIQRLPSEAFSYLSSLEFLWMSFNTLSALNPDSFRGLFNLEELRLDGNALTAFPWESLMDMPSLRLLDLHNNQLTSLPPEATTYIKNLTYLDLSSNSLLTLPAEVLSTWLAAKPAQGPESSKMILGLHDNPWVCDCRLYDLVQFQKFPTLSVAFIDTRLRCSAPESVSGVLFSDAELRRCQLPRIHTAVARVRSAVGNNVLLRCGTIGVPIPDLTWCRADGRVLNGTVQQETSKEGITWSILGVPAVSYRDSGKYICKATNYVGNAEAVISLIVSNSPKPEGNQTSSENKAKVKKPNQMGKAAYQEKLVARYVVPTSSPSSPPALDPGLPPGLSPDLQLDSYSPADRASPGPATSSNPDTLLDLEKTNLSNLAANTSSLQQDPDRVVRSVKVIGDTDNTISLNWRAPKAKNTTAFSVLYAVFGERDMRKINVGAGQNRITIEGLVPRTKYIACVCVRGLIPKKEQCVIFSTDEAASATGTQKLINVIVITVACIIAVPLTVIVCCGALKRRIQKYWGKKSKDIQDSYVTFETLSPGTKAKGLEGEYLNRLNPEESNRLLSARSSLDSEATAKIEGQPNEYFC</sequence>
<comment type="caution">
    <text evidence="1">The sequence shown here is derived from an EMBL/GenBank/DDBJ whole genome shotgun (WGS) entry which is preliminary data.</text>
</comment>
<name>A0ACB7EE71_NIBAL</name>
<reference evidence="1" key="1">
    <citation type="submission" date="2020-04" db="EMBL/GenBank/DDBJ databases">
        <title>A chromosome-scale assembly and high-density genetic map of the yellow drum (Nibea albiflora) genome.</title>
        <authorList>
            <person name="Xu D."/>
            <person name="Zhang W."/>
            <person name="Chen R."/>
            <person name="Tan P."/>
            <person name="Wang L."/>
            <person name="Song H."/>
            <person name="Tian L."/>
            <person name="Zhu Q."/>
            <person name="Wang B."/>
        </authorList>
    </citation>
    <scope>NUCLEOTIDE SEQUENCE</scope>
    <source>
        <strain evidence="1">ZJHYS-2018</strain>
    </source>
</reference>
<proteinExistence type="predicted"/>
<evidence type="ECO:0000313" key="1">
    <source>
        <dbReference type="EMBL" id="KAG8000138.1"/>
    </source>
</evidence>
<accession>A0ACB7EE71</accession>
<protein>
    <submittedName>
        <fullName evidence="1">Leucine-rich repeat</fullName>
    </submittedName>
</protein>
<dbReference type="Proteomes" id="UP000805704">
    <property type="component" value="Chromosome 9"/>
</dbReference>